<evidence type="ECO:0000256" key="2">
    <source>
        <dbReference type="ARBA" id="ARBA00022741"/>
    </source>
</evidence>
<dbReference type="SUPFAM" id="SSF56112">
    <property type="entry name" value="Protein kinase-like (PK-like)"/>
    <property type="match status" value="1"/>
</dbReference>
<organism evidence="6 7">
    <name type="scientific">Heracleum sosnowskyi</name>
    <dbReference type="NCBI Taxonomy" id="360622"/>
    <lineage>
        <taxon>Eukaryota</taxon>
        <taxon>Viridiplantae</taxon>
        <taxon>Streptophyta</taxon>
        <taxon>Embryophyta</taxon>
        <taxon>Tracheophyta</taxon>
        <taxon>Spermatophyta</taxon>
        <taxon>Magnoliopsida</taxon>
        <taxon>eudicotyledons</taxon>
        <taxon>Gunneridae</taxon>
        <taxon>Pentapetalae</taxon>
        <taxon>asterids</taxon>
        <taxon>campanulids</taxon>
        <taxon>Apiales</taxon>
        <taxon>Apiaceae</taxon>
        <taxon>Apioideae</taxon>
        <taxon>apioid superclade</taxon>
        <taxon>Tordylieae</taxon>
        <taxon>Tordyliinae</taxon>
        <taxon>Heracleum</taxon>
    </lineage>
</organism>
<dbReference type="PANTHER" id="PTHR47973">
    <property type="entry name" value="CYSTEINE-RICH RECEPTOR-LIKE PROTEIN KINASE 3"/>
    <property type="match status" value="1"/>
</dbReference>
<reference evidence="6" key="2">
    <citation type="submission" date="2023-05" db="EMBL/GenBank/DDBJ databases">
        <authorList>
            <person name="Schelkunov M.I."/>
        </authorList>
    </citation>
    <scope>NUCLEOTIDE SEQUENCE</scope>
    <source>
        <strain evidence="6">Hsosn_3</strain>
        <tissue evidence="6">Leaf</tissue>
    </source>
</reference>
<keyword evidence="2" id="KW-0547">Nucleotide-binding</keyword>
<dbReference type="GO" id="GO:0016301">
    <property type="term" value="F:kinase activity"/>
    <property type="evidence" value="ECO:0007669"/>
    <property type="project" value="UniProtKB-KW"/>
</dbReference>
<keyword evidence="3" id="KW-0418">Kinase</keyword>
<evidence type="ECO:0008006" key="8">
    <source>
        <dbReference type="Google" id="ProtNLM"/>
    </source>
</evidence>
<dbReference type="GO" id="GO:0005524">
    <property type="term" value="F:ATP binding"/>
    <property type="evidence" value="ECO:0007669"/>
    <property type="project" value="UniProtKB-KW"/>
</dbReference>
<name>A0AAD8GS11_9APIA</name>
<gene>
    <name evidence="6" type="ORF">POM88_047426</name>
</gene>
<protein>
    <recommendedName>
        <fullName evidence="8">Serine-threonine/tyrosine-protein kinase catalytic domain-containing protein</fullName>
    </recommendedName>
</protein>
<evidence type="ECO:0000256" key="1">
    <source>
        <dbReference type="ARBA" id="ARBA00022679"/>
    </source>
</evidence>
<dbReference type="InterPro" id="IPR052059">
    <property type="entry name" value="CR_Ser/Thr_kinase"/>
</dbReference>
<comment type="caution">
    <text evidence="6">The sequence shown here is derived from an EMBL/GenBank/DDBJ whole genome shotgun (WGS) entry which is preliminary data.</text>
</comment>
<evidence type="ECO:0000256" key="5">
    <source>
        <dbReference type="SAM" id="Coils"/>
    </source>
</evidence>
<dbReference type="AlphaFoldDB" id="A0AAD8GS11"/>
<feature type="coiled-coil region" evidence="5">
    <location>
        <begin position="17"/>
        <end position="62"/>
    </location>
</feature>
<dbReference type="EMBL" id="JAUIZM010000011">
    <property type="protein sequence ID" value="KAK1354170.1"/>
    <property type="molecule type" value="Genomic_DNA"/>
</dbReference>
<evidence type="ECO:0000313" key="7">
    <source>
        <dbReference type="Proteomes" id="UP001237642"/>
    </source>
</evidence>
<evidence type="ECO:0000313" key="6">
    <source>
        <dbReference type="EMBL" id="KAK1354170.1"/>
    </source>
</evidence>
<dbReference type="Proteomes" id="UP001237642">
    <property type="component" value="Unassembled WGS sequence"/>
</dbReference>
<evidence type="ECO:0000256" key="4">
    <source>
        <dbReference type="ARBA" id="ARBA00022840"/>
    </source>
</evidence>
<proteinExistence type="predicted"/>
<evidence type="ECO:0000256" key="3">
    <source>
        <dbReference type="ARBA" id="ARBA00022777"/>
    </source>
</evidence>
<dbReference type="Gene3D" id="1.10.510.10">
    <property type="entry name" value="Transferase(Phosphotransferase) domain 1"/>
    <property type="match status" value="1"/>
</dbReference>
<accession>A0AAD8GS11</accession>
<keyword evidence="7" id="KW-1185">Reference proteome</keyword>
<keyword evidence="1" id="KW-0808">Transferase</keyword>
<reference evidence="6" key="1">
    <citation type="submission" date="2023-02" db="EMBL/GenBank/DDBJ databases">
        <title>Genome of toxic invasive species Heracleum sosnowskyi carries increased number of genes despite the absence of recent whole-genome duplications.</title>
        <authorList>
            <person name="Schelkunov M."/>
            <person name="Shtratnikova V."/>
            <person name="Makarenko M."/>
            <person name="Klepikova A."/>
            <person name="Omelchenko D."/>
            <person name="Novikova G."/>
            <person name="Obukhova E."/>
            <person name="Bogdanov V."/>
            <person name="Penin A."/>
            <person name="Logacheva M."/>
        </authorList>
    </citation>
    <scope>NUCLEOTIDE SEQUENCE</scope>
    <source>
        <strain evidence="6">Hsosn_3</strain>
        <tissue evidence="6">Leaf</tissue>
    </source>
</reference>
<keyword evidence="5" id="KW-0175">Coiled coil</keyword>
<keyword evidence="4" id="KW-0067">ATP-binding</keyword>
<dbReference type="InterPro" id="IPR011009">
    <property type="entry name" value="Kinase-like_dom_sf"/>
</dbReference>
<sequence>MAFRNTVSHAEVLHRGKRSHKELMQNLQQQMMLYKENTDRKLRKIEEKIEQATQKMKLIQGIKKQNKLTNPFEWEVEKKQNRERMCLAPEYAMRGHVTEKADVFGFGVVALEVVSGSSNSDFKTIYLMEFCDIRTCGEGTIIISGEFDAAQVLDLLGPVCHVAAIKAARSNMTCWPQQIKHLGGIELSGYDNRALTTRPYITIL</sequence>